<evidence type="ECO:0000313" key="2">
    <source>
        <dbReference type="Proteomes" id="UP000196485"/>
    </source>
</evidence>
<organism evidence="1 2">
    <name type="scientific">Photobacterium aquimaris</name>
    <dbReference type="NCBI Taxonomy" id="512643"/>
    <lineage>
        <taxon>Bacteria</taxon>
        <taxon>Pseudomonadati</taxon>
        <taxon>Pseudomonadota</taxon>
        <taxon>Gammaproteobacteria</taxon>
        <taxon>Vibrionales</taxon>
        <taxon>Vibrionaceae</taxon>
        <taxon>Photobacterium</taxon>
    </lineage>
</organism>
<evidence type="ECO:0000313" key="1">
    <source>
        <dbReference type="EMBL" id="SMY15365.1"/>
    </source>
</evidence>
<gene>
    <name evidence="1" type="ORF">PAQU9191_00588</name>
</gene>
<reference evidence="2" key="1">
    <citation type="submission" date="2017-06" db="EMBL/GenBank/DDBJ databases">
        <authorList>
            <person name="Rodrigo-Torres L."/>
            <person name="Arahal R. D."/>
            <person name="Lucena T."/>
        </authorList>
    </citation>
    <scope>NUCLEOTIDE SEQUENCE [LARGE SCALE GENOMIC DNA]</scope>
    <source>
        <strain evidence="2">type strain: CECT 9192</strain>
    </source>
</reference>
<keyword evidence="2" id="KW-1185">Reference proteome</keyword>
<dbReference type="Proteomes" id="UP000196485">
    <property type="component" value="Unassembled WGS sequence"/>
</dbReference>
<accession>A0A1Y6KW22</accession>
<sequence>MIGMLYIVVQKVSIHKKQKIEDSHNIAHQP</sequence>
<dbReference type="AlphaFoldDB" id="A0A1Y6KW22"/>
<dbReference type="EMBL" id="FYAH01000001">
    <property type="protein sequence ID" value="SMY15365.1"/>
    <property type="molecule type" value="Genomic_DNA"/>
</dbReference>
<proteinExistence type="predicted"/>
<name>A0A1Y6KW22_9GAMM</name>
<protein>
    <submittedName>
        <fullName evidence="1">Uncharacterized protein</fullName>
    </submittedName>
</protein>